<dbReference type="SUPFAM" id="SSF53383">
    <property type="entry name" value="PLP-dependent transferases"/>
    <property type="match status" value="1"/>
</dbReference>
<evidence type="ECO:0000256" key="2">
    <source>
        <dbReference type="ARBA" id="ARBA00022898"/>
    </source>
</evidence>
<evidence type="ECO:0000313" key="5">
    <source>
        <dbReference type="Proteomes" id="UP001597349"/>
    </source>
</evidence>
<dbReference type="Proteomes" id="UP001597349">
    <property type="component" value="Unassembled WGS sequence"/>
</dbReference>
<keyword evidence="2 3" id="KW-0663">Pyridoxal phosphate</keyword>
<reference evidence="5" key="1">
    <citation type="journal article" date="2019" name="Int. J. Syst. Evol. Microbiol.">
        <title>The Global Catalogue of Microorganisms (GCM) 10K type strain sequencing project: providing services to taxonomists for standard genome sequencing and annotation.</title>
        <authorList>
            <consortium name="The Broad Institute Genomics Platform"/>
            <consortium name="The Broad Institute Genome Sequencing Center for Infectious Disease"/>
            <person name="Wu L."/>
            <person name="Ma J."/>
        </authorList>
    </citation>
    <scope>NUCLEOTIDE SEQUENCE [LARGE SCALE GENOMIC DNA]</scope>
    <source>
        <strain evidence="5">CGMCC 1.16226</strain>
    </source>
</reference>
<keyword evidence="4" id="KW-0808">Transferase</keyword>
<dbReference type="EMBL" id="JBHUGY010000027">
    <property type="protein sequence ID" value="MFD2054872.1"/>
    <property type="molecule type" value="Genomic_DNA"/>
</dbReference>
<comment type="caution">
    <text evidence="4">The sequence shown here is derived from an EMBL/GenBank/DDBJ whole genome shotgun (WGS) entry which is preliminary data.</text>
</comment>
<name>A0ABW4WHH0_9HYPH</name>
<dbReference type="Pfam" id="PF01053">
    <property type="entry name" value="Cys_Met_Meta_PP"/>
    <property type="match status" value="1"/>
</dbReference>
<organism evidence="4 5">
    <name type="scientific">Mesorhizobium calcicola</name>
    <dbReference type="NCBI Taxonomy" id="1300310"/>
    <lineage>
        <taxon>Bacteria</taxon>
        <taxon>Pseudomonadati</taxon>
        <taxon>Pseudomonadota</taxon>
        <taxon>Alphaproteobacteria</taxon>
        <taxon>Hyphomicrobiales</taxon>
        <taxon>Phyllobacteriaceae</taxon>
        <taxon>Mesorhizobium</taxon>
    </lineage>
</organism>
<evidence type="ECO:0000256" key="1">
    <source>
        <dbReference type="ARBA" id="ARBA00001933"/>
    </source>
</evidence>
<evidence type="ECO:0000313" key="4">
    <source>
        <dbReference type="EMBL" id="MFD2054872.1"/>
    </source>
</evidence>
<dbReference type="Gene3D" id="3.90.1150.10">
    <property type="entry name" value="Aspartate Aminotransferase, domain 1"/>
    <property type="match status" value="1"/>
</dbReference>
<comment type="similarity">
    <text evidence="3">Belongs to the trans-sulfuration enzymes family.</text>
</comment>
<dbReference type="InterPro" id="IPR015424">
    <property type="entry name" value="PyrdxlP-dep_Trfase"/>
</dbReference>
<protein>
    <submittedName>
        <fullName evidence="4">PLP-dependent transferase</fullName>
    </submittedName>
</protein>
<dbReference type="RefSeq" id="WP_379020772.1">
    <property type="nucleotide sequence ID" value="NZ_JBHUGY010000027.1"/>
</dbReference>
<accession>A0ABW4WHH0</accession>
<evidence type="ECO:0000256" key="3">
    <source>
        <dbReference type="RuleBase" id="RU362118"/>
    </source>
</evidence>
<keyword evidence="5" id="KW-1185">Reference proteome</keyword>
<dbReference type="InterPro" id="IPR015422">
    <property type="entry name" value="PyrdxlP-dep_Trfase_small"/>
</dbReference>
<sequence>MMAFAVEGDPDTQNRFVANLKVITSAVSLGHDESLIVHVGGSGRGGSDRYPPNFQKYGHLRLSIGLEDPEDLIADIKSTFDETLVQAGTKILIQN</sequence>
<proteinExistence type="inferred from homology"/>
<gene>
    <name evidence="4" type="ORF">ACFSQT_17870</name>
</gene>
<dbReference type="GO" id="GO:0016740">
    <property type="term" value="F:transferase activity"/>
    <property type="evidence" value="ECO:0007669"/>
    <property type="project" value="UniProtKB-KW"/>
</dbReference>
<comment type="cofactor">
    <cofactor evidence="1 3">
        <name>pyridoxal 5'-phosphate</name>
        <dbReference type="ChEBI" id="CHEBI:597326"/>
    </cofactor>
</comment>
<dbReference type="InterPro" id="IPR000277">
    <property type="entry name" value="Cys/Met-Metab_PyrdxlP-dep_enz"/>
</dbReference>